<feature type="transmembrane region" description="Helical" evidence="7">
    <location>
        <begin position="65"/>
        <end position="89"/>
    </location>
</feature>
<keyword evidence="6 7" id="KW-0472">Membrane</keyword>
<feature type="transmembrane region" description="Helical" evidence="7">
    <location>
        <begin position="155"/>
        <end position="174"/>
    </location>
</feature>
<organism evidence="9 10">
    <name type="scientific">Parafrankia colletiae</name>
    <dbReference type="NCBI Taxonomy" id="573497"/>
    <lineage>
        <taxon>Bacteria</taxon>
        <taxon>Bacillati</taxon>
        <taxon>Actinomycetota</taxon>
        <taxon>Actinomycetes</taxon>
        <taxon>Frankiales</taxon>
        <taxon>Frankiaceae</taxon>
        <taxon>Parafrankia</taxon>
    </lineage>
</organism>
<evidence type="ECO:0000256" key="3">
    <source>
        <dbReference type="ARBA" id="ARBA00022475"/>
    </source>
</evidence>
<protein>
    <recommendedName>
        <fullName evidence="8">VTT domain-containing protein</fullName>
    </recommendedName>
</protein>
<sequence>MTGYASNALALGPDIIGADSLAKAGLVVVMLIVFAESGLLVGFFLPGDSLLFTLGLLISRKEVSAPLWLACLLVAFAAVVGDQVGYLFGRKAGPALFRRPDSRLFRQKRVDQAHGFFEKYGPRSIVLARFVPVVRTFTPVIAGVSAMEYRIFATYNIVGGVLWGCGVTILGFFLGKIDFVRQNLEVMLVLVVLISALPIMVELLRTRRRKASASSSEAR</sequence>
<evidence type="ECO:0000256" key="4">
    <source>
        <dbReference type="ARBA" id="ARBA00022692"/>
    </source>
</evidence>
<reference evidence="10" key="1">
    <citation type="submission" date="2016-07" db="EMBL/GenBank/DDBJ databases">
        <title>Sequence Frankia sp. strain CcI1.17.</title>
        <authorList>
            <person name="Ghodhbane-Gtari F."/>
            <person name="Swanson E."/>
            <person name="Gueddou A."/>
            <person name="Morris K."/>
            <person name="Hezbri K."/>
            <person name="Ktari A."/>
            <person name="Nouioui I."/>
            <person name="Abebe-Akele F."/>
            <person name="Simpson S."/>
            <person name="Thomas K."/>
            <person name="Gtari M."/>
            <person name="Tisa L.S."/>
            <person name="Hurst S."/>
        </authorList>
    </citation>
    <scope>NUCLEOTIDE SEQUENCE [LARGE SCALE GENOMIC DNA]</scope>
    <source>
        <strain evidence="10">Cc1.17</strain>
    </source>
</reference>
<feature type="transmembrane region" description="Helical" evidence="7">
    <location>
        <begin position="186"/>
        <end position="204"/>
    </location>
</feature>
<dbReference type="PANTHER" id="PTHR30353:SF0">
    <property type="entry name" value="TRANSMEMBRANE PROTEIN"/>
    <property type="match status" value="1"/>
</dbReference>
<dbReference type="Pfam" id="PF09335">
    <property type="entry name" value="VTT_dom"/>
    <property type="match status" value="1"/>
</dbReference>
<gene>
    <name evidence="9" type="ORF">CC117_20385</name>
</gene>
<dbReference type="AlphaFoldDB" id="A0A1S1QN32"/>
<evidence type="ECO:0000256" key="5">
    <source>
        <dbReference type="ARBA" id="ARBA00022989"/>
    </source>
</evidence>
<name>A0A1S1QN32_9ACTN</name>
<dbReference type="OrthoDB" id="9813426at2"/>
<proteinExistence type="inferred from homology"/>
<evidence type="ECO:0000259" key="8">
    <source>
        <dbReference type="Pfam" id="PF09335"/>
    </source>
</evidence>
<evidence type="ECO:0000313" key="9">
    <source>
        <dbReference type="EMBL" id="OHV34996.1"/>
    </source>
</evidence>
<dbReference type="InterPro" id="IPR032816">
    <property type="entry name" value="VTT_dom"/>
</dbReference>
<comment type="subcellular location">
    <subcellularLocation>
        <location evidence="1 7">Cell membrane</location>
        <topology evidence="1 7">Multi-pass membrane protein</topology>
    </subcellularLocation>
</comment>
<keyword evidence="5 7" id="KW-1133">Transmembrane helix</keyword>
<accession>A0A1S1QN32</accession>
<evidence type="ECO:0000256" key="1">
    <source>
        <dbReference type="ARBA" id="ARBA00004651"/>
    </source>
</evidence>
<dbReference type="GO" id="GO:0005886">
    <property type="term" value="C:plasma membrane"/>
    <property type="evidence" value="ECO:0007669"/>
    <property type="project" value="UniProtKB-SubCell"/>
</dbReference>
<keyword evidence="4 7" id="KW-0812">Transmembrane</keyword>
<dbReference type="EMBL" id="MBLM01000124">
    <property type="protein sequence ID" value="OHV34996.1"/>
    <property type="molecule type" value="Genomic_DNA"/>
</dbReference>
<dbReference type="InterPro" id="IPR032818">
    <property type="entry name" value="DedA-like"/>
</dbReference>
<evidence type="ECO:0000256" key="2">
    <source>
        <dbReference type="ARBA" id="ARBA00010792"/>
    </source>
</evidence>
<dbReference type="PANTHER" id="PTHR30353">
    <property type="entry name" value="INNER MEMBRANE PROTEIN DEDA-RELATED"/>
    <property type="match status" value="1"/>
</dbReference>
<keyword evidence="3 7" id="KW-1003">Cell membrane</keyword>
<feature type="transmembrane region" description="Helical" evidence="7">
    <location>
        <begin position="21"/>
        <end position="45"/>
    </location>
</feature>
<evidence type="ECO:0000256" key="6">
    <source>
        <dbReference type="ARBA" id="ARBA00023136"/>
    </source>
</evidence>
<evidence type="ECO:0000256" key="7">
    <source>
        <dbReference type="RuleBase" id="RU367016"/>
    </source>
</evidence>
<evidence type="ECO:0000313" key="10">
    <source>
        <dbReference type="Proteomes" id="UP000179627"/>
    </source>
</evidence>
<dbReference type="RefSeq" id="WP_071085886.1">
    <property type="nucleotide sequence ID" value="NZ_MBLM01000124.1"/>
</dbReference>
<comment type="similarity">
    <text evidence="2 7">Belongs to the DedA family.</text>
</comment>
<comment type="caution">
    <text evidence="9">The sequence shown here is derived from an EMBL/GenBank/DDBJ whole genome shotgun (WGS) entry which is preliminary data.</text>
</comment>
<feature type="domain" description="VTT" evidence="8">
    <location>
        <begin position="45"/>
        <end position="171"/>
    </location>
</feature>
<keyword evidence="10" id="KW-1185">Reference proteome</keyword>
<dbReference type="Proteomes" id="UP000179627">
    <property type="component" value="Unassembled WGS sequence"/>
</dbReference>